<organism evidence="1">
    <name type="scientific">Eucalyptus grandis</name>
    <name type="common">Flooded gum</name>
    <dbReference type="NCBI Taxonomy" id="71139"/>
    <lineage>
        <taxon>Eukaryota</taxon>
        <taxon>Viridiplantae</taxon>
        <taxon>Streptophyta</taxon>
        <taxon>Embryophyta</taxon>
        <taxon>Tracheophyta</taxon>
        <taxon>Spermatophyta</taxon>
        <taxon>Magnoliopsida</taxon>
        <taxon>eudicotyledons</taxon>
        <taxon>Gunneridae</taxon>
        <taxon>Pentapetalae</taxon>
        <taxon>rosids</taxon>
        <taxon>malvids</taxon>
        <taxon>Myrtales</taxon>
        <taxon>Myrtaceae</taxon>
        <taxon>Myrtoideae</taxon>
        <taxon>Eucalypteae</taxon>
        <taxon>Eucalyptus</taxon>
    </lineage>
</organism>
<name>A0A058ZYA7_EUCGR</name>
<dbReference type="AlphaFoldDB" id="A0A058ZYA7"/>
<protein>
    <submittedName>
        <fullName evidence="1">Uncharacterized protein</fullName>
    </submittedName>
</protein>
<proteinExistence type="predicted"/>
<dbReference type="Gramene" id="KCW46356">
    <property type="protein sequence ID" value="KCW46356"/>
    <property type="gene ID" value="EUGRSUZ_K00205"/>
</dbReference>
<reference evidence="1" key="1">
    <citation type="submission" date="2013-07" db="EMBL/GenBank/DDBJ databases">
        <title>The genome of Eucalyptus grandis.</title>
        <authorList>
            <person name="Schmutz J."/>
            <person name="Hayes R."/>
            <person name="Myburg A."/>
            <person name="Tuskan G."/>
            <person name="Grattapaglia D."/>
            <person name="Rokhsar D.S."/>
        </authorList>
    </citation>
    <scope>NUCLEOTIDE SEQUENCE</scope>
    <source>
        <tissue evidence="1">Leaf extractions</tissue>
    </source>
</reference>
<dbReference type="InParanoid" id="A0A058ZYA7"/>
<evidence type="ECO:0000313" key="1">
    <source>
        <dbReference type="EMBL" id="KCW46356.1"/>
    </source>
</evidence>
<sequence length="76" mass="9107">MVNSTTSVILEIKSRVLIKTTVRYYYNLQINTYSFTPTINFKTSFKKRIRFKGPRRACFQGIKPWMMNGFQKLKEF</sequence>
<dbReference type="EMBL" id="KK198763">
    <property type="protein sequence ID" value="KCW46356.1"/>
    <property type="molecule type" value="Genomic_DNA"/>
</dbReference>
<gene>
    <name evidence="1" type="ORF">EUGRSUZ_K00205</name>
</gene>
<accession>A0A058ZYA7</accession>